<dbReference type="SUPFAM" id="SSF52540">
    <property type="entry name" value="P-loop containing nucleoside triphosphate hydrolases"/>
    <property type="match status" value="1"/>
</dbReference>
<keyword evidence="5 10" id="KW-0547">Nucleotide-binding</keyword>
<feature type="domain" description="CP-type G" evidence="12">
    <location>
        <begin position="115"/>
        <end position="280"/>
    </location>
</feature>
<dbReference type="PANTHER" id="PTHR32120:SF10">
    <property type="entry name" value="SMALL RIBOSOMAL SUBUNIT BIOGENESIS GTPASE RSGA"/>
    <property type="match status" value="1"/>
</dbReference>
<comment type="similarity">
    <text evidence="10">Belongs to the TRAFAC class YlqF/YawG GTPase family. RsgA subfamily.</text>
</comment>
<reference evidence="14" key="1">
    <citation type="submission" date="2019-03" db="EMBL/GenBank/DDBJ databases">
        <title>Aquabacterium pictum sp.nov., the first bacteriochlorophyll a-containing freshwater bacterium in the genus Aquabacterium of the class Betaproteobacteria.</title>
        <authorList>
            <person name="Hirose S."/>
            <person name="Tank M."/>
            <person name="Hara E."/>
            <person name="Tamaki H."/>
            <person name="Takaichi S."/>
            <person name="Haruta S."/>
            <person name="Hanada S."/>
        </authorList>
    </citation>
    <scope>NUCLEOTIDE SEQUENCE [LARGE SCALE GENOMIC DNA]</scope>
    <source>
        <strain evidence="14">W35</strain>
    </source>
</reference>
<evidence type="ECO:0000256" key="2">
    <source>
        <dbReference type="ARBA" id="ARBA00022517"/>
    </source>
</evidence>
<protein>
    <recommendedName>
        <fullName evidence="10">Small ribosomal subunit biogenesis GTPase RsgA</fullName>
        <ecNumber evidence="10">3.6.1.-</ecNumber>
    </recommendedName>
</protein>
<dbReference type="InterPro" id="IPR030378">
    <property type="entry name" value="G_CP_dom"/>
</dbReference>
<dbReference type="InterPro" id="IPR010914">
    <property type="entry name" value="RsgA_GTPase_dom"/>
</dbReference>
<evidence type="ECO:0000259" key="11">
    <source>
        <dbReference type="PROSITE" id="PS50936"/>
    </source>
</evidence>
<evidence type="ECO:0000256" key="7">
    <source>
        <dbReference type="ARBA" id="ARBA00022833"/>
    </source>
</evidence>
<organism evidence="13 14">
    <name type="scientific">Pseudaquabacterium pictum</name>
    <dbReference type="NCBI Taxonomy" id="2315236"/>
    <lineage>
        <taxon>Bacteria</taxon>
        <taxon>Pseudomonadati</taxon>
        <taxon>Pseudomonadota</taxon>
        <taxon>Betaproteobacteria</taxon>
        <taxon>Burkholderiales</taxon>
        <taxon>Sphaerotilaceae</taxon>
        <taxon>Pseudaquabacterium</taxon>
    </lineage>
</organism>
<dbReference type="Gene3D" id="1.10.40.50">
    <property type="entry name" value="Probable gtpase engc, domain 3"/>
    <property type="match status" value="1"/>
</dbReference>
<keyword evidence="1 10" id="KW-0963">Cytoplasm</keyword>
<evidence type="ECO:0000256" key="3">
    <source>
        <dbReference type="ARBA" id="ARBA00022723"/>
    </source>
</evidence>
<dbReference type="HAMAP" id="MF_01820">
    <property type="entry name" value="GTPase_RsgA"/>
    <property type="match status" value="1"/>
</dbReference>
<keyword evidence="8 10" id="KW-0694">RNA-binding</keyword>
<comment type="caution">
    <text evidence="13">The sequence shown here is derived from an EMBL/GenBank/DDBJ whole genome shotgun (WGS) entry which is preliminary data.</text>
</comment>
<accession>A0A480AP01</accession>
<dbReference type="GO" id="GO:0005737">
    <property type="term" value="C:cytoplasm"/>
    <property type="evidence" value="ECO:0007669"/>
    <property type="project" value="UniProtKB-SubCell"/>
</dbReference>
<gene>
    <name evidence="13" type="primary">rsgA_2</name>
    <name evidence="10" type="synonym">rsgA</name>
    <name evidence="13" type="ORF">AQPW35_18170</name>
</gene>
<feature type="binding site" evidence="10">
    <location>
        <position position="304"/>
    </location>
    <ligand>
        <name>Zn(2+)</name>
        <dbReference type="ChEBI" id="CHEBI:29105"/>
    </ligand>
</feature>
<keyword evidence="6 10" id="KW-0378">Hydrolase</keyword>
<sequence>MQQPIDFPALQAIGLGATMQARLACGVADPLARPMRLLEVQRGHWLLHDGHQVHRARCATALQQDLLAEGEALAVGDWVLARPDDPGGCCITCRLLPVNQLTRRTGSGGRADPRAGVQRQALVSNIDTALLVMGLDHDFQLRRLERYLALVQLAGVAPVLVLSKADTVAPALAARRLAEAADILPSRTPALALDMRQADAAGALSAWLQPGQTLVLLGSSGAGKSTLANTLLLAHGGAAGRDTGAVRDDDSRGRHTTTVRSLLPLPGGACIIDTPGLRALRLDVDDAGQLADAFGDVARLAPQCRFRDCQHRQEPGCAVRQALDGPRLDNYHKLLREAQRDQLTVLERQAQLAQWKQRGRAGAARARAKRQPDA</sequence>
<dbReference type="GO" id="GO:0046872">
    <property type="term" value="F:metal ion binding"/>
    <property type="evidence" value="ECO:0007669"/>
    <property type="project" value="UniProtKB-KW"/>
</dbReference>
<feature type="domain" description="EngC GTPase" evidence="11">
    <location>
        <begin position="124"/>
        <end position="278"/>
    </location>
</feature>
<dbReference type="RefSeq" id="WP_228027018.1">
    <property type="nucleotide sequence ID" value="NZ_BJCL01000003.1"/>
</dbReference>
<keyword evidence="2 10" id="KW-0690">Ribosome biogenesis</keyword>
<keyword evidence="3 10" id="KW-0479">Metal-binding</keyword>
<evidence type="ECO:0000256" key="10">
    <source>
        <dbReference type="HAMAP-Rule" id="MF_01820"/>
    </source>
</evidence>
<evidence type="ECO:0000256" key="5">
    <source>
        <dbReference type="ARBA" id="ARBA00022741"/>
    </source>
</evidence>
<dbReference type="Proteomes" id="UP000301751">
    <property type="component" value="Unassembled WGS sequence"/>
</dbReference>
<dbReference type="EMBL" id="BJCL01000003">
    <property type="protein sequence ID" value="GCL62736.1"/>
    <property type="molecule type" value="Genomic_DNA"/>
</dbReference>
<feature type="binding site" evidence="10">
    <location>
        <begin position="163"/>
        <end position="166"/>
    </location>
    <ligand>
        <name>GTP</name>
        <dbReference type="ChEBI" id="CHEBI:37565"/>
    </ligand>
</feature>
<keyword evidence="4 10" id="KW-0699">rRNA-binding</keyword>
<dbReference type="PROSITE" id="PS51721">
    <property type="entry name" value="G_CP"/>
    <property type="match status" value="1"/>
</dbReference>
<dbReference type="GO" id="GO:0005525">
    <property type="term" value="F:GTP binding"/>
    <property type="evidence" value="ECO:0007669"/>
    <property type="project" value="UniProtKB-UniRule"/>
</dbReference>
<dbReference type="PROSITE" id="PS50936">
    <property type="entry name" value="ENGC_GTPASE"/>
    <property type="match status" value="1"/>
</dbReference>
<keyword evidence="14" id="KW-1185">Reference proteome</keyword>
<dbReference type="EC" id="3.6.1.-" evidence="10"/>
<feature type="binding site" evidence="10">
    <location>
        <begin position="218"/>
        <end position="226"/>
    </location>
    <ligand>
        <name>GTP</name>
        <dbReference type="ChEBI" id="CHEBI:37565"/>
    </ligand>
</feature>
<comment type="cofactor">
    <cofactor evidence="10">
        <name>Zn(2+)</name>
        <dbReference type="ChEBI" id="CHEBI:29105"/>
    </cofactor>
    <text evidence="10">Binds 1 zinc ion per subunit.</text>
</comment>
<dbReference type="Gene3D" id="3.40.50.300">
    <property type="entry name" value="P-loop containing nucleotide triphosphate hydrolases"/>
    <property type="match status" value="1"/>
</dbReference>
<keyword evidence="7 10" id="KW-0862">Zinc</keyword>
<keyword evidence="9 10" id="KW-0342">GTP-binding</keyword>
<evidence type="ECO:0000256" key="9">
    <source>
        <dbReference type="ARBA" id="ARBA00023134"/>
    </source>
</evidence>
<dbReference type="InterPro" id="IPR004881">
    <property type="entry name" value="Ribosome_biogen_GTPase_RsgA"/>
</dbReference>
<dbReference type="AlphaFoldDB" id="A0A480AP01"/>
<dbReference type="GO" id="GO:0003924">
    <property type="term" value="F:GTPase activity"/>
    <property type="evidence" value="ECO:0007669"/>
    <property type="project" value="UniProtKB-UniRule"/>
</dbReference>
<evidence type="ECO:0000256" key="6">
    <source>
        <dbReference type="ARBA" id="ARBA00022801"/>
    </source>
</evidence>
<proteinExistence type="inferred from homology"/>
<dbReference type="PANTHER" id="PTHR32120">
    <property type="entry name" value="SMALL RIBOSOMAL SUBUNIT BIOGENESIS GTPASE RSGA"/>
    <property type="match status" value="1"/>
</dbReference>
<name>A0A480AP01_9BURK</name>
<dbReference type="GO" id="GO:0042274">
    <property type="term" value="P:ribosomal small subunit biogenesis"/>
    <property type="evidence" value="ECO:0007669"/>
    <property type="project" value="UniProtKB-UniRule"/>
</dbReference>
<comment type="subunit">
    <text evidence="10">Monomer. Associates with 30S ribosomal subunit, binds 16S rRNA.</text>
</comment>
<comment type="function">
    <text evidence="10">One of several proteins that assist in the late maturation steps of the functional core of the 30S ribosomal subunit. Helps release RbfA from mature subunits. May play a role in the assembly of ribosomal proteins into the subunit. Circularly permuted GTPase that catalyzes slow GTP hydrolysis, GTPase activity is stimulated by the 30S ribosomal subunit.</text>
</comment>
<evidence type="ECO:0000256" key="1">
    <source>
        <dbReference type="ARBA" id="ARBA00022490"/>
    </source>
</evidence>
<dbReference type="GO" id="GO:0019843">
    <property type="term" value="F:rRNA binding"/>
    <property type="evidence" value="ECO:0007669"/>
    <property type="project" value="UniProtKB-KW"/>
</dbReference>
<dbReference type="Pfam" id="PF03193">
    <property type="entry name" value="RsgA_GTPase"/>
    <property type="match status" value="1"/>
</dbReference>
<evidence type="ECO:0000313" key="14">
    <source>
        <dbReference type="Proteomes" id="UP000301751"/>
    </source>
</evidence>
<feature type="binding site" evidence="10">
    <location>
        <position position="311"/>
    </location>
    <ligand>
        <name>Zn(2+)</name>
        <dbReference type="ChEBI" id="CHEBI:29105"/>
    </ligand>
</feature>
<dbReference type="InterPro" id="IPR027417">
    <property type="entry name" value="P-loop_NTPase"/>
</dbReference>
<evidence type="ECO:0000256" key="8">
    <source>
        <dbReference type="ARBA" id="ARBA00022884"/>
    </source>
</evidence>
<comment type="subcellular location">
    <subcellularLocation>
        <location evidence="10">Cytoplasm</location>
    </subcellularLocation>
</comment>
<feature type="binding site" evidence="10">
    <location>
        <position position="317"/>
    </location>
    <ligand>
        <name>Zn(2+)</name>
        <dbReference type="ChEBI" id="CHEBI:29105"/>
    </ligand>
</feature>
<feature type="binding site" evidence="10">
    <location>
        <position position="309"/>
    </location>
    <ligand>
        <name>Zn(2+)</name>
        <dbReference type="ChEBI" id="CHEBI:29105"/>
    </ligand>
</feature>
<evidence type="ECO:0000256" key="4">
    <source>
        <dbReference type="ARBA" id="ARBA00022730"/>
    </source>
</evidence>
<evidence type="ECO:0000259" key="12">
    <source>
        <dbReference type="PROSITE" id="PS51721"/>
    </source>
</evidence>
<evidence type="ECO:0000313" key="13">
    <source>
        <dbReference type="EMBL" id="GCL62736.1"/>
    </source>
</evidence>
<dbReference type="CDD" id="cd01854">
    <property type="entry name" value="YjeQ_EngC"/>
    <property type="match status" value="1"/>
</dbReference>
<dbReference type="NCBIfam" id="TIGR00157">
    <property type="entry name" value="ribosome small subunit-dependent GTPase A"/>
    <property type="match status" value="1"/>
</dbReference>